<protein>
    <recommendedName>
        <fullName evidence="2">BRCT domain-containing protein</fullName>
    </recommendedName>
</protein>
<evidence type="ECO:0000313" key="3">
    <source>
        <dbReference type="EMBL" id="KAJ8313890.1"/>
    </source>
</evidence>
<dbReference type="InterPro" id="IPR013762">
    <property type="entry name" value="Integrase-like_cat_sf"/>
</dbReference>
<comment type="caution">
    <text evidence="3">The sequence shown here is derived from an EMBL/GenBank/DDBJ whole genome shotgun (WGS) entry which is preliminary data.</text>
</comment>
<proteinExistence type="predicted"/>
<dbReference type="InterPro" id="IPR001357">
    <property type="entry name" value="BRCT_dom"/>
</dbReference>
<keyword evidence="4" id="KW-1185">Reference proteome</keyword>
<name>A0ABQ9FE12_TEGGR</name>
<feature type="non-terminal residue" evidence="3">
    <location>
        <position position="713"/>
    </location>
</feature>
<evidence type="ECO:0000259" key="2">
    <source>
        <dbReference type="PROSITE" id="PS50172"/>
    </source>
</evidence>
<dbReference type="PANTHER" id="PTHR33480">
    <property type="entry name" value="SET DOMAIN-CONTAINING PROTEIN-RELATED"/>
    <property type="match status" value="1"/>
</dbReference>
<dbReference type="PANTHER" id="PTHR33480:SF1">
    <property type="entry name" value="TYR RECOMBINASE DOMAIN-CONTAINING PROTEIN"/>
    <property type="match status" value="1"/>
</dbReference>
<accession>A0ABQ9FE12</accession>
<evidence type="ECO:0000313" key="4">
    <source>
        <dbReference type="Proteomes" id="UP001217089"/>
    </source>
</evidence>
<dbReference type="Gene3D" id="1.10.443.10">
    <property type="entry name" value="Intergrase catalytic core"/>
    <property type="match status" value="1"/>
</dbReference>
<feature type="compositionally biased region" description="Acidic residues" evidence="1">
    <location>
        <begin position="618"/>
        <end position="628"/>
    </location>
</feature>
<dbReference type="Proteomes" id="UP001217089">
    <property type="component" value="Unassembled WGS sequence"/>
</dbReference>
<feature type="compositionally biased region" description="Basic and acidic residues" evidence="1">
    <location>
        <begin position="702"/>
        <end position="713"/>
    </location>
</feature>
<organism evidence="3 4">
    <name type="scientific">Tegillarca granosa</name>
    <name type="common">Malaysian cockle</name>
    <name type="synonym">Anadara granosa</name>
    <dbReference type="NCBI Taxonomy" id="220873"/>
    <lineage>
        <taxon>Eukaryota</taxon>
        <taxon>Metazoa</taxon>
        <taxon>Spiralia</taxon>
        <taxon>Lophotrochozoa</taxon>
        <taxon>Mollusca</taxon>
        <taxon>Bivalvia</taxon>
        <taxon>Autobranchia</taxon>
        <taxon>Pteriomorphia</taxon>
        <taxon>Arcoida</taxon>
        <taxon>Arcoidea</taxon>
        <taxon>Arcidae</taxon>
        <taxon>Tegillarca</taxon>
    </lineage>
</organism>
<feature type="compositionally biased region" description="Basic and acidic residues" evidence="1">
    <location>
        <begin position="629"/>
        <end position="645"/>
    </location>
</feature>
<dbReference type="EMBL" id="JARBDR010000342">
    <property type="protein sequence ID" value="KAJ8313890.1"/>
    <property type="molecule type" value="Genomic_DNA"/>
</dbReference>
<dbReference type="PROSITE" id="PS50172">
    <property type="entry name" value="BRCT"/>
    <property type="match status" value="1"/>
</dbReference>
<evidence type="ECO:0000256" key="1">
    <source>
        <dbReference type="SAM" id="MobiDB-lite"/>
    </source>
</evidence>
<gene>
    <name evidence="3" type="ORF">KUTeg_008451</name>
</gene>
<reference evidence="3 4" key="1">
    <citation type="submission" date="2022-12" db="EMBL/GenBank/DDBJ databases">
        <title>Chromosome-level genome of Tegillarca granosa.</title>
        <authorList>
            <person name="Kim J."/>
        </authorList>
    </citation>
    <scope>NUCLEOTIDE SEQUENCE [LARGE SCALE GENOMIC DNA]</scope>
    <source>
        <strain evidence="3">Teg-2019</strain>
        <tissue evidence="3">Adductor muscle</tissue>
    </source>
</reference>
<feature type="compositionally biased region" description="Acidic residues" evidence="1">
    <location>
        <begin position="663"/>
        <end position="680"/>
    </location>
</feature>
<feature type="region of interest" description="Disordered" evidence="1">
    <location>
        <begin position="618"/>
        <end position="713"/>
    </location>
</feature>
<feature type="domain" description="BRCT" evidence="2">
    <location>
        <begin position="1"/>
        <end position="28"/>
    </location>
</feature>
<sequence>MMRQCVNKEWLFHCIIKGKILPVSDLQSVVESDSDNESQIIDYPALSKLFVQTSGLGKHGKRTTKRQCCVYCGKLDPKLHRHMETFHSTEVEVAKILSLKKGSKERRKQWGLLMANGNNLHNKKIREQGYGMLIPKYRPSTVTEPMNYLPCEYCKMLFVATDLWKHHISCVAKPTDEKSPAPTRNSRLLLPVAESVDKHFNESVVVTMRNDIIGQTAKSDPLIISFGIRRFEKTGKHEHTFNHIACRMRELARLVLAMKKKDSSIKTLKECIQPALWGMLLQTIKEEAGFDPKERTFSSPSYAIKTGHNLKKAAFILKTQAGEIGDSSQIERVKIFLDMYKDEYVERVSSVARESLSTAKFNKIQLLPIVEDVAKLSKYMESEIERIIQDVSDSDKLYSYTRLCKIVLAQVILFNRKRSGEAERLRKNDFLKCAINQKVDDDICNTLTVFEKTLCQTHLRVETRGKRGRKVSILFTEFMKQNVDYLLKLQEENNISSKYVFARPSGHLPYRGSDALKEAVYDADLKYKDRITSTTLRKQLATVCQVLNLTENSQDLLARFMGHDIRVHREYYRLPQSTLEVAKVSKILHLLNTGRISEVVGADLDDIDVTAAVEIEELSDVETPDGEDQTGKKKASELDLKQKDMDIDDENDPDWIASKDEIYSSDEDDDDDDDDDDDIVECQSRSIKYKRKKIDSSDDEIHDYGYTETKKKL</sequence>